<reference evidence="2 3" key="1">
    <citation type="submission" date="2021-05" db="EMBL/GenBank/DDBJ databases">
        <title>Genome Assembly of Synthetic Allotetraploid Brassica napus Reveals Homoeologous Exchanges between Subgenomes.</title>
        <authorList>
            <person name="Davis J.T."/>
        </authorList>
    </citation>
    <scope>NUCLEOTIDE SEQUENCE [LARGE SCALE GENOMIC DNA]</scope>
    <source>
        <strain evidence="3">cv. Da-Ae</strain>
        <tissue evidence="2">Seedling</tissue>
    </source>
</reference>
<proteinExistence type="predicted"/>
<keyword evidence="3" id="KW-1185">Reference proteome</keyword>
<evidence type="ECO:0000256" key="1">
    <source>
        <dbReference type="SAM" id="MobiDB-lite"/>
    </source>
</evidence>
<accession>A0ABQ7XXH1</accession>
<sequence>MLSDVSESVKASGEATVPSVLVKPVNQTSVSSGDEKAGDVSSVKQKFSLRPPPVRASQSAKPVFLPASTSALSTKPLSLPAIKARLSLGRRLPSET</sequence>
<comment type="caution">
    <text evidence="2">The sequence shown here is derived from an EMBL/GenBank/DDBJ whole genome shotgun (WGS) entry which is preliminary data.</text>
</comment>
<dbReference type="EMBL" id="JAGKQM010000019">
    <property type="protein sequence ID" value="KAH0860642.1"/>
    <property type="molecule type" value="Genomic_DNA"/>
</dbReference>
<protein>
    <submittedName>
        <fullName evidence="2">Uncharacterized protein</fullName>
    </submittedName>
</protein>
<organism evidence="2 3">
    <name type="scientific">Brassica napus</name>
    <name type="common">Rape</name>
    <dbReference type="NCBI Taxonomy" id="3708"/>
    <lineage>
        <taxon>Eukaryota</taxon>
        <taxon>Viridiplantae</taxon>
        <taxon>Streptophyta</taxon>
        <taxon>Embryophyta</taxon>
        <taxon>Tracheophyta</taxon>
        <taxon>Spermatophyta</taxon>
        <taxon>Magnoliopsida</taxon>
        <taxon>eudicotyledons</taxon>
        <taxon>Gunneridae</taxon>
        <taxon>Pentapetalae</taxon>
        <taxon>rosids</taxon>
        <taxon>malvids</taxon>
        <taxon>Brassicales</taxon>
        <taxon>Brassicaceae</taxon>
        <taxon>Brassiceae</taxon>
        <taxon>Brassica</taxon>
    </lineage>
</organism>
<gene>
    <name evidence="2" type="ORF">HID58_088903</name>
</gene>
<evidence type="ECO:0000313" key="2">
    <source>
        <dbReference type="EMBL" id="KAH0860642.1"/>
    </source>
</evidence>
<evidence type="ECO:0000313" key="3">
    <source>
        <dbReference type="Proteomes" id="UP000824890"/>
    </source>
</evidence>
<feature type="region of interest" description="Disordered" evidence="1">
    <location>
        <begin position="1"/>
        <end position="61"/>
    </location>
</feature>
<dbReference type="Proteomes" id="UP000824890">
    <property type="component" value="Unassembled WGS sequence"/>
</dbReference>
<name>A0ABQ7XXH1_BRANA</name>